<comment type="similarity">
    <text evidence="2 9 10">Belongs to the phosphoglycerate kinase family.</text>
</comment>
<accession>A0ABX6XWM3</accession>
<dbReference type="PIRSF" id="PIRSF000724">
    <property type="entry name" value="Pgk"/>
    <property type="match status" value="1"/>
</dbReference>
<keyword evidence="9" id="KW-0963">Cytoplasm</keyword>
<keyword evidence="12" id="KW-1185">Reference proteome</keyword>
<dbReference type="EC" id="2.7.2.3" evidence="4 9"/>
<keyword evidence="7 9" id="KW-0418">Kinase</keyword>
<dbReference type="GO" id="GO:0016301">
    <property type="term" value="F:kinase activity"/>
    <property type="evidence" value="ECO:0007669"/>
    <property type="project" value="UniProtKB-KW"/>
</dbReference>
<dbReference type="InterPro" id="IPR036043">
    <property type="entry name" value="Phosphoglycerate_kinase_sf"/>
</dbReference>
<evidence type="ECO:0000256" key="5">
    <source>
        <dbReference type="ARBA" id="ARBA00022679"/>
    </source>
</evidence>
<dbReference type="PRINTS" id="PR00477">
    <property type="entry name" value="PHGLYCKINASE"/>
</dbReference>
<dbReference type="HAMAP" id="MF_00145">
    <property type="entry name" value="Phosphoglyc_kinase"/>
    <property type="match status" value="1"/>
</dbReference>
<comment type="pathway">
    <text evidence="9">Carbohydrate degradation; glycolysis; pyruvate from D-glyceraldehyde 3-phosphate: step 2/5.</text>
</comment>
<evidence type="ECO:0000256" key="9">
    <source>
        <dbReference type="HAMAP-Rule" id="MF_00145"/>
    </source>
</evidence>
<feature type="binding site" evidence="9">
    <location>
        <position position="146"/>
    </location>
    <ligand>
        <name>substrate</name>
    </ligand>
</feature>
<feature type="binding site" evidence="9">
    <location>
        <begin position="21"/>
        <end position="23"/>
    </location>
    <ligand>
        <name>substrate</name>
    </ligand>
</feature>
<dbReference type="InterPro" id="IPR001576">
    <property type="entry name" value="Phosphoglycerate_kinase"/>
</dbReference>
<dbReference type="EMBL" id="CP065720">
    <property type="protein sequence ID" value="QPT18409.1"/>
    <property type="molecule type" value="Genomic_DNA"/>
</dbReference>
<dbReference type="Proteomes" id="UP000595058">
    <property type="component" value="Chromosome"/>
</dbReference>
<evidence type="ECO:0000256" key="4">
    <source>
        <dbReference type="ARBA" id="ARBA00013061"/>
    </source>
</evidence>
<feature type="binding site" evidence="9">
    <location>
        <begin position="59"/>
        <end position="62"/>
    </location>
    <ligand>
        <name>substrate</name>
    </ligand>
</feature>
<comment type="subcellular location">
    <subcellularLocation>
        <location evidence="9">Cytoplasm</location>
    </subcellularLocation>
</comment>
<gene>
    <name evidence="9" type="primary">pgk</name>
    <name evidence="11" type="ORF">I6G34_03315</name>
</gene>
<dbReference type="GeneID" id="75212309"/>
<dbReference type="PANTHER" id="PTHR11406:SF23">
    <property type="entry name" value="PHOSPHOGLYCERATE KINASE 1, CHLOROPLASTIC-RELATED"/>
    <property type="match status" value="1"/>
</dbReference>
<sequence length="386" mass="40464">MTVLKMTDLDLQGKRVLIREDLNVPVKDGAVKSDARILASLPTIKLALEKGAAVLVCSHLGRPEEGVYSEEDSLKPVADYLSKALGREVPLVKDYLDGVEVKPGELVLLENVRFNKGEKKNTDELAQQYAALCDVFVMDAFGTAHRAQGSTHGVAKFAKVACAGPLLAAELDALGKALDKPQRPMVAIVAGSKVSTKLDVLTSLADICDQLIVGGGIANTFLAAAGYKVGKSLHEADLIDTAKAIAAKVAVPLPVDVVVAKEFAESAEATVKAIADVADDDMILDIGPKTAAMFGEMLKASQTILWNGPVGVFEFDQFGNGTKVLAQAIAQSPAFSIAGGGDTLAAIDKYGVAEQISYISTGGGAFLEFVEGKVLPAVEVLEQRAS</sequence>
<feature type="binding site" evidence="9">
    <location>
        <begin position="340"/>
        <end position="343"/>
    </location>
    <ligand>
        <name>ATP</name>
        <dbReference type="ChEBI" id="CHEBI:30616"/>
    </ligand>
</feature>
<evidence type="ECO:0000256" key="7">
    <source>
        <dbReference type="ARBA" id="ARBA00022777"/>
    </source>
</evidence>
<dbReference type="Pfam" id="PF00162">
    <property type="entry name" value="PGK"/>
    <property type="match status" value="1"/>
</dbReference>
<comment type="catalytic activity">
    <reaction evidence="1 9 10">
        <text>(2R)-3-phosphoglycerate + ATP = (2R)-3-phospho-glyceroyl phosphate + ADP</text>
        <dbReference type="Rhea" id="RHEA:14801"/>
        <dbReference type="ChEBI" id="CHEBI:30616"/>
        <dbReference type="ChEBI" id="CHEBI:57604"/>
        <dbReference type="ChEBI" id="CHEBI:58272"/>
        <dbReference type="ChEBI" id="CHEBI:456216"/>
        <dbReference type="EC" id="2.7.2.3"/>
    </reaction>
</comment>
<feature type="binding site" evidence="9">
    <location>
        <position position="314"/>
    </location>
    <ligand>
        <name>ATP</name>
        <dbReference type="ChEBI" id="CHEBI:30616"/>
    </ligand>
</feature>
<comment type="subunit">
    <text evidence="3 9">Monomer.</text>
</comment>
<evidence type="ECO:0000256" key="3">
    <source>
        <dbReference type="ARBA" id="ARBA00011245"/>
    </source>
</evidence>
<reference evidence="11 12" key="1">
    <citation type="submission" date="2020-12" db="EMBL/GenBank/DDBJ databases">
        <title>FDA dAtabase for Regulatory Grade micrObial Sequences (FDA-ARGOS): Supporting development and validation of Infectious Disease Dx tests.</title>
        <authorList>
            <person name="Sproer C."/>
            <person name="Gronow S."/>
            <person name="Severitt S."/>
            <person name="Schroder I."/>
            <person name="Tallon L."/>
            <person name="Sadzewicz L."/>
            <person name="Zhao X."/>
            <person name="Boylan J."/>
            <person name="Ott S."/>
            <person name="Bowen H."/>
            <person name="Vavikolanu K."/>
            <person name="Mehta A."/>
            <person name="Aluvathingal J."/>
            <person name="Nadendla S."/>
            <person name="Lowell S."/>
            <person name="Myers T."/>
            <person name="Yan Y."/>
            <person name="Sichtig H."/>
        </authorList>
    </citation>
    <scope>NUCLEOTIDE SEQUENCE [LARGE SCALE GENOMIC DNA]</scope>
    <source>
        <strain evidence="11 12">FDAARGOS_877</strain>
    </source>
</reference>
<dbReference type="PANTHER" id="PTHR11406">
    <property type="entry name" value="PHOSPHOGLYCERATE KINASE"/>
    <property type="match status" value="1"/>
</dbReference>
<keyword evidence="5 9" id="KW-0808">Transferase</keyword>
<feature type="binding site" evidence="9">
    <location>
        <position position="36"/>
    </location>
    <ligand>
        <name>substrate</name>
    </ligand>
</feature>
<comment type="caution">
    <text evidence="9">Lacks conserved residue(s) required for the propagation of feature annotation.</text>
</comment>
<keyword evidence="6 9" id="KW-0547">Nucleotide-binding</keyword>
<dbReference type="PROSITE" id="PS00111">
    <property type="entry name" value="PGLYCERATE_KINASE"/>
    <property type="match status" value="1"/>
</dbReference>
<protein>
    <recommendedName>
        <fullName evidence="4 9">Phosphoglycerate kinase</fullName>
        <ecNumber evidence="4 9">2.7.2.3</ecNumber>
    </recommendedName>
</protein>
<evidence type="ECO:0000256" key="1">
    <source>
        <dbReference type="ARBA" id="ARBA00000642"/>
    </source>
</evidence>
<evidence type="ECO:0000313" key="11">
    <source>
        <dbReference type="EMBL" id="QPT18409.1"/>
    </source>
</evidence>
<evidence type="ECO:0000256" key="2">
    <source>
        <dbReference type="ARBA" id="ARBA00008982"/>
    </source>
</evidence>
<evidence type="ECO:0000313" key="12">
    <source>
        <dbReference type="Proteomes" id="UP000595058"/>
    </source>
</evidence>
<organism evidence="11 12">
    <name type="scientific">Stutzerimonas frequens</name>
    <dbReference type="NCBI Taxonomy" id="2968969"/>
    <lineage>
        <taxon>Bacteria</taxon>
        <taxon>Pseudomonadati</taxon>
        <taxon>Pseudomonadota</taxon>
        <taxon>Gammaproteobacteria</taxon>
        <taxon>Pseudomonadales</taxon>
        <taxon>Pseudomonadaceae</taxon>
        <taxon>Stutzerimonas</taxon>
    </lineage>
</organism>
<dbReference type="Gene3D" id="3.40.50.1260">
    <property type="entry name" value="Phosphoglycerate kinase, N-terminal domain"/>
    <property type="match status" value="2"/>
</dbReference>
<dbReference type="InterPro" id="IPR015911">
    <property type="entry name" value="Phosphoglycerate_kinase_CS"/>
</dbReference>
<proteinExistence type="inferred from homology"/>
<dbReference type="SUPFAM" id="SSF53748">
    <property type="entry name" value="Phosphoglycerate kinase"/>
    <property type="match status" value="1"/>
</dbReference>
<feature type="binding site" evidence="9">
    <location>
        <position position="113"/>
    </location>
    <ligand>
        <name>substrate</name>
    </ligand>
</feature>
<keyword evidence="8 9" id="KW-0067">ATP-binding</keyword>
<evidence type="ECO:0000256" key="6">
    <source>
        <dbReference type="ARBA" id="ARBA00022741"/>
    </source>
</evidence>
<keyword evidence="9" id="KW-0324">Glycolysis</keyword>
<name>A0ABX6XWM3_9GAMM</name>
<evidence type="ECO:0000256" key="10">
    <source>
        <dbReference type="RuleBase" id="RU000532"/>
    </source>
</evidence>
<dbReference type="InterPro" id="IPR015824">
    <property type="entry name" value="Phosphoglycerate_kinase_N"/>
</dbReference>
<evidence type="ECO:0000256" key="8">
    <source>
        <dbReference type="ARBA" id="ARBA00022840"/>
    </source>
</evidence>
<dbReference type="RefSeq" id="WP_102838867.1">
    <property type="nucleotide sequence ID" value="NZ_CP065720.1"/>
</dbReference>
<feature type="binding site" evidence="9">
    <location>
        <position position="197"/>
    </location>
    <ligand>
        <name>ATP</name>
        <dbReference type="ChEBI" id="CHEBI:30616"/>
    </ligand>
</feature>